<evidence type="ECO:0000313" key="1">
    <source>
        <dbReference type="EMBL" id="PKR55507.1"/>
    </source>
</evidence>
<comment type="caution">
    <text evidence="1">The sequence shown here is derived from an EMBL/GenBank/DDBJ whole genome shotgun (WGS) entry which is preliminary data.</text>
</comment>
<dbReference type="RefSeq" id="WP_101264555.1">
    <property type="nucleotide sequence ID" value="NZ_NWTK01000002.1"/>
</dbReference>
<sequence length="157" mass="17934">MKPEIEDWILSTTGKTLNETPPKRVEFWTVVEGLWSLNEVFRPHIEAIRTIKYRARSEGAADDAILAFVNFGPAAWTDIPQGAWRVLLERHMQMIVVASANQAAGETTVIPSSLRDDQLTSYLMLFWLLRMKLPFPAKDRSDFELPASMPDLPLRQH</sequence>
<proteinExistence type="predicted"/>
<dbReference type="EMBL" id="NWTK01000002">
    <property type="protein sequence ID" value="PKR55507.1"/>
    <property type="molecule type" value="Genomic_DNA"/>
</dbReference>
<protein>
    <submittedName>
        <fullName evidence="1">Uncharacterized protein</fullName>
    </submittedName>
</protein>
<name>A0A2N3KYE0_9PROT</name>
<reference evidence="1 2" key="1">
    <citation type="submission" date="2017-09" db="EMBL/GenBank/DDBJ databases">
        <title>Biodiversity and function of Thalassospira species in the particle-attached aromatic-hydrocarbon-degrading consortia from the surface seawater of the South China Sea.</title>
        <authorList>
            <person name="Dong C."/>
            <person name="Liu R."/>
            <person name="Shao Z."/>
        </authorList>
    </citation>
    <scope>NUCLEOTIDE SEQUENCE [LARGE SCALE GENOMIC DNA]</scope>
    <source>
        <strain evidence="1 2">CSC1P2</strain>
    </source>
</reference>
<dbReference type="OrthoDB" id="7069034at2"/>
<accession>A0A2N3KYE0</accession>
<dbReference type="AlphaFoldDB" id="A0A2N3KYE0"/>
<organism evidence="1 2">
    <name type="scientific">Thalassospira marina</name>
    <dbReference type="NCBI Taxonomy" id="2048283"/>
    <lineage>
        <taxon>Bacteria</taxon>
        <taxon>Pseudomonadati</taxon>
        <taxon>Pseudomonadota</taxon>
        <taxon>Alphaproteobacteria</taxon>
        <taxon>Rhodospirillales</taxon>
        <taxon>Thalassospiraceae</taxon>
        <taxon>Thalassospira</taxon>
    </lineage>
</organism>
<gene>
    <name evidence="1" type="ORF">COO20_04880</name>
</gene>
<evidence type="ECO:0000313" key="2">
    <source>
        <dbReference type="Proteomes" id="UP000233597"/>
    </source>
</evidence>
<dbReference type="Proteomes" id="UP000233597">
    <property type="component" value="Unassembled WGS sequence"/>
</dbReference>